<feature type="compositionally biased region" description="Low complexity" evidence="1">
    <location>
        <begin position="340"/>
        <end position="364"/>
    </location>
</feature>
<dbReference type="RefSeq" id="WP_231449750.1">
    <property type="nucleotide sequence ID" value="NZ_JAJOMB010000036.1"/>
</dbReference>
<feature type="compositionally biased region" description="Basic and acidic residues" evidence="1">
    <location>
        <begin position="456"/>
        <end position="469"/>
    </location>
</feature>
<feature type="transmembrane region" description="Helical" evidence="2">
    <location>
        <begin position="12"/>
        <end position="33"/>
    </location>
</feature>
<feature type="region of interest" description="Disordered" evidence="1">
    <location>
        <begin position="331"/>
        <end position="545"/>
    </location>
</feature>
<comment type="caution">
    <text evidence="3">The sequence shown here is derived from an EMBL/GenBank/DDBJ whole genome shotgun (WGS) entry which is preliminary data.</text>
</comment>
<protein>
    <recommendedName>
        <fullName evidence="5">TrbL/VirB6 plasmid conjugal transfer protein</fullName>
    </recommendedName>
</protein>
<gene>
    <name evidence="3" type="ORF">LR394_38980</name>
</gene>
<keyword evidence="2" id="KW-0472">Membrane</keyword>
<feature type="transmembrane region" description="Helical" evidence="2">
    <location>
        <begin position="168"/>
        <end position="190"/>
    </location>
</feature>
<feature type="compositionally biased region" description="Low complexity" evidence="1">
    <location>
        <begin position="381"/>
        <end position="392"/>
    </location>
</feature>
<evidence type="ECO:0000256" key="2">
    <source>
        <dbReference type="SAM" id="Phobius"/>
    </source>
</evidence>
<proteinExistence type="predicted"/>
<feature type="compositionally biased region" description="Basic and acidic residues" evidence="1">
    <location>
        <begin position="422"/>
        <end position="431"/>
    </location>
</feature>
<dbReference type="EMBL" id="JAJOMB010000036">
    <property type="protein sequence ID" value="MCD5316898.1"/>
    <property type="molecule type" value="Genomic_DNA"/>
</dbReference>
<evidence type="ECO:0000256" key="1">
    <source>
        <dbReference type="SAM" id="MobiDB-lite"/>
    </source>
</evidence>
<reference evidence="3" key="1">
    <citation type="submission" date="2021-11" db="EMBL/GenBank/DDBJ databases">
        <title>Streptomyces corallinus and Kineosporia corallina sp. nov., two new coral-derived marine actinobacteria.</title>
        <authorList>
            <person name="Buangrab K."/>
            <person name="Sutthacheep M."/>
            <person name="Yeemin T."/>
            <person name="Harunari E."/>
            <person name="Igarashi Y."/>
            <person name="Sripreechasak P."/>
            <person name="Kanchanasin P."/>
            <person name="Tanasupawat S."/>
            <person name="Phongsopitanun W."/>
        </authorList>
    </citation>
    <scope>NUCLEOTIDE SEQUENCE</scope>
    <source>
        <strain evidence="3">JCM 31032</strain>
    </source>
</reference>
<organism evidence="3 4">
    <name type="scientific">Kineosporia babensis</name>
    <dbReference type="NCBI Taxonomy" id="499548"/>
    <lineage>
        <taxon>Bacteria</taxon>
        <taxon>Bacillati</taxon>
        <taxon>Actinomycetota</taxon>
        <taxon>Actinomycetes</taxon>
        <taxon>Kineosporiales</taxon>
        <taxon>Kineosporiaceae</taxon>
        <taxon>Kineosporia</taxon>
    </lineage>
</organism>
<sequence length="545" mass="58034">MPDFVMQDLFGFFWKGFAGPLNVVLLWVKDLILRVPAVTTQQPVMDLAARSLQMVQAGYVVLAMIAAVLALGHGGLSGTFSAKDVLQRMVLGFVAAHESTWIVRQFTDVTNALITGLAPSGLETLGDLGVSEISVDDVLPSHLILSTVLFALILFLLLWLVVSWLVRFAGLSIAVGLGPLALACHAVPWLDPIAQAWWRDVSAVMLTVLGQALTMHLGILLFMDPGPQGTDLAAFSGTDNLINLLLTLCLLIMVLRVPAVVARALPAGGFGGGGRGFSVLGAVVRVGLARQVTAAGVALMARKLNPGRLRGLDGLDGVGLLRRIPGGRRFGLRARSVPDGARAGSRLPSRGRSGRRSLTGRSATFGIAAPAQSAVKESRTARTASSGRRSGAPNAGGRQERGEATGQGAQNPPGSGRRRRRNPETAEERAQRLAAQQVRRRAGQRARATKRRNRLRNAEIGRRIEADKRLAKRGKSRPPLDSPSLQAWRAGAQDPAGSRGEGRSTGGARAGNRKPASPRSRPSGPWSGLIPPFSRRRRKNDKPDS</sequence>
<feature type="compositionally biased region" description="Basic residues" evidence="1">
    <location>
        <begin position="534"/>
        <end position="545"/>
    </location>
</feature>
<keyword evidence="2" id="KW-1133">Transmembrane helix</keyword>
<feature type="compositionally biased region" description="Basic residues" evidence="1">
    <location>
        <begin position="438"/>
        <end position="455"/>
    </location>
</feature>
<accession>A0A9X1NMI7</accession>
<feature type="transmembrane region" description="Helical" evidence="2">
    <location>
        <begin position="143"/>
        <end position="161"/>
    </location>
</feature>
<feature type="transmembrane region" description="Helical" evidence="2">
    <location>
        <begin position="54"/>
        <end position="76"/>
    </location>
</feature>
<dbReference type="AlphaFoldDB" id="A0A9X1NMI7"/>
<name>A0A9X1NMI7_9ACTN</name>
<keyword evidence="2" id="KW-0812">Transmembrane</keyword>
<feature type="transmembrane region" description="Helical" evidence="2">
    <location>
        <begin position="202"/>
        <end position="223"/>
    </location>
</feature>
<dbReference type="Proteomes" id="UP001138997">
    <property type="component" value="Unassembled WGS sequence"/>
</dbReference>
<evidence type="ECO:0008006" key="5">
    <source>
        <dbReference type="Google" id="ProtNLM"/>
    </source>
</evidence>
<feature type="transmembrane region" description="Helical" evidence="2">
    <location>
        <begin position="244"/>
        <end position="265"/>
    </location>
</feature>
<evidence type="ECO:0000313" key="4">
    <source>
        <dbReference type="Proteomes" id="UP001138997"/>
    </source>
</evidence>
<evidence type="ECO:0000313" key="3">
    <source>
        <dbReference type="EMBL" id="MCD5316898.1"/>
    </source>
</evidence>
<feature type="compositionally biased region" description="Low complexity" evidence="1">
    <location>
        <begin position="515"/>
        <end position="528"/>
    </location>
</feature>
<keyword evidence="4" id="KW-1185">Reference proteome</keyword>